<dbReference type="SUPFAM" id="SSF56935">
    <property type="entry name" value="Porins"/>
    <property type="match status" value="1"/>
</dbReference>
<dbReference type="EMBL" id="JAHJDP010000011">
    <property type="protein sequence ID" value="MBU2689532.1"/>
    <property type="molecule type" value="Genomic_DNA"/>
</dbReference>
<name>A0A948RV45_UNCEI</name>
<gene>
    <name evidence="1" type="ORF">KJ970_01270</name>
</gene>
<organism evidence="1 2">
    <name type="scientific">Eiseniibacteriota bacterium</name>
    <dbReference type="NCBI Taxonomy" id="2212470"/>
    <lineage>
        <taxon>Bacteria</taxon>
        <taxon>Candidatus Eiseniibacteriota</taxon>
    </lineage>
</organism>
<dbReference type="Proteomes" id="UP000777784">
    <property type="component" value="Unassembled WGS sequence"/>
</dbReference>
<accession>A0A948RV45</accession>
<comment type="caution">
    <text evidence="1">The sequence shown here is derived from an EMBL/GenBank/DDBJ whole genome shotgun (WGS) entry which is preliminary data.</text>
</comment>
<reference evidence="1" key="1">
    <citation type="submission" date="2021-05" db="EMBL/GenBank/DDBJ databases">
        <title>Energy efficiency and biological interactions define the core microbiome of deep oligotrophic groundwater.</title>
        <authorList>
            <person name="Mehrshad M."/>
            <person name="Lopez-Fernandez M."/>
            <person name="Bell E."/>
            <person name="Bernier-Latmani R."/>
            <person name="Bertilsson S."/>
            <person name="Dopson M."/>
        </authorList>
    </citation>
    <scope>NUCLEOTIDE SEQUENCE</scope>
    <source>
        <strain evidence="1">Modern_marine.mb.64</strain>
    </source>
</reference>
<evidence type="ECO:0000313" key="2">
    <source>
        <dbReference type="Proteomes" id="UP000777784"/>
    </source>
</evidence>
<evidence type="ECO:0000313" key="1">
    <source>
        <dbReference type="EMBL" id="MBU2689532.1"/>
    </source>
</evidence>
<sequence>MSGKRPHRGGMLPSGIGLLFFLLCCTILNCAILLGLTAGPAKAVPRFAMREKVSCSACHVNPTGGGARNEYGAGAYSRHTLARETDRTEVIRHDGLMASGIRIGADFRFRIIYEQGTENGLPANHVGYQVTDADLYGVFEPARDLIFYLRHDPENDEIEAYALLKNIKGPTYLKLGAFSPDFGIRLDDPTAYTRAGDGDDIPNMPGGGLGFGGNDRDAGFELGYERSRWRFSFAYQNGNGATAPVGSSKAQLYRFELRPRLLGLEWIFGLSNYARAGAKRSGYFGGIGLGRLNILGEIDKADRLALGPQTGLAAAHTGIQTAAWMFEASFKIKRGLDFVGRYDLWDSDTLVPGEGYKKIIFGFDYFPMPYLELQPQMRMVQEPNTFAHPNIRNNLILLLVHIWL</sequence>
<dbReference type="AlphaFoldDB" id="A0A948RV45"/>
<proteinExistence type="predicted"/>
<protein>
    <submittedName>
        <fullName evidence="1">Uncharacterized protein</fullName>
    </submittedName>
</protein>